<dbReference type="Pfam" id="PF13645">
    <property type="entry name" value="YkuD_2"/>
    <property type="match status" value="1"/>
</dbReference>
<dbReference type="Proteomes" id="UP000744555">
    <property type="component" value="Unassembled WGS sequence"/>
</dbReference>
<keyword evidence="1" id="KW-0732">Signal</keyword>
<evidence type="ECO:0000256" key="1">
    <source>
        <dbReference type="SAM" id="SignalP"/>
    </source>
</evidence>
<feature type="signal peptide" evidence="1">
    <location>
        <begin position="1"/>
        <end position="41"/>
    </location>
</feature>
<evidence type="ECO:0000313" key="2">
    <source>
        <dbReference type="EMBL" id="MBC9251442.1"/>
    </source>
</evidence>
<sequence length="249" mass="27100">MNFDHNAAPADNPAFFTGLRPMLNRLASALATLLFAGLAQAAPAADVQELQRLAPNANPAALQLALTAYHCASRSQSERLLTVIDYSRPSREKRLWVFDLAAHKLLFEEWVAHGKNSGADVPTAFSNRPNSYQSSLGLFHTGQTYSGKHGRSLRLQGLEPGFNDNSEARAIVMHAAAYADPGVVPGLGRLGRSQGCPAVRPAIAGQLIDTLRQGSYVFAYYPQPQWLEQSRYLNADSCPLTEQHLASKD</sequence>
<dbReference type="EMBL" id="LZEU01000001">
    <property type="protein sequence ID" value="MBC9251442.1"/>
    <property type="molecule type" value="Genomic_DNA"/>
</dbReference>
<protein>
    <recommendedName>
        <fullName evidence="4">Murein L,D-transpeptidase catalytic domain family protein</fullName>
    </recommendedName>
</protein>
<proteinExistence type="predicted"/>
<gene>
    <name evidence="2" type="ORF">A9179_14315</name>
</gene>
<evidence type="ECO:0000313" key="3">
    <source>
        <dbReference type="Proteomes" id="UP000744555"/>
    </source>
</evidence>
<dbReference type="PANTHER" id="PTHR38477">
    <property type="entry name" value="HYPOTHETICAL EXPORTED PROTEIN"/>
    <property type="match status" value="1"/>
</dbReference>
<dbReference type="InterPro" id="IPR032676">
    <property type="entry name" value="YkuD_2"/>
</dbReference>
<reference evidence="2 3" key="1">
    <citation type="submission" date="2016-06" db="EMBL/GenBank/DDBJ databases">
        <authorList>
            <person name="Ramos C."/>
            <person name="Pintado A."/>
            <person name="Crespo-Gomez J.I."/>
        </authorList>
    </citation>
    <scope>NUCLEOTIDE SEQUENCE [LARGE SCALE GENOMIC DNA]</scope>
    <source>
        <strain evidence="2 3">AVO110</strain>
    </source>
</reference>
<feature type="chain" id="PRO_5047485022" description="Murein L,D-transpeptidase catalytic domain family protein" evidence="1">
    <location>
        <begin position="42"/>
        <end position="249"/>
    </location>
</feature>
<evidence type="ECO:0008006" key="4">
    <source>
        <dbReference type="Google" id="ProtNLM"/>
    </source>
</evidence>
<name>A0ABR7S1J4_AQUAC</name>
<comment type="caution">
    <text evidence="2">The sequence shown here is derived from an EMBL/GenBank/DDBJ whole genome shotgun (WGS) entry which is preliminary data.</text>
</comment>
<accession>A0ABR7S1J4</accession>
<dbReference type="PANTHER" id="PTHR38477:SF1">
    <property type="entry name" value="MUREIN L,D-TRANSPEPTIDASE CATALYTIC DOMAIN FAMILY PROTEIN"/>
    <property type="match status" value="1"/>
</dbReference>
<keyword evidence="3" id="KW-1185">Reference proteome</keyword>
<organism evidence="2 3">
    <name type="scientific">Aquipseudomonas alcaligenes</name>
    <name type="common">Pseudomonas alcaligenes</name>
    <dbReference type="NCBI Taxonomy" id="43263"/>
    <lineage>
        <taxon>Bacteria</taxon>
        <taxon>Pseudomonadati</taxon>
        <taxon>Pseudomonadota</taxon>
        <taxon>Gammaproteobacteria</taxon>
        <taxon>Pseudomonadales</taxon>
        <taxon>Pseudomonadaceae</taxon>
        <taxon>Aquipseudomonas</taxon>
    </lineage>
</organism>